<evidence type="ECO:0000313" key="3">
    <source>
        <dbReference type="Proteomes" id="UP000185124"/>
    </source>
</evidence>
<dbReference type="STRING" id="709881.SAMN04489832_7373"/>
<sequence length="456" mass="51557">MRCGYGGSHRRSWTVVWTDHDAAVAAGYRVDAQRWRVLFDDLMLTVGQRFRRPEPRRRVRDFVRGLLAPLPRKNCWTIAEHAGDAGPDGMQDLLTRVMWDDAEVRADVREFVGEHLGDVEAVLVIDETGDLKKGRHTVGVQRQYSGTAGKIENCQLAVHLVYATETAHAMLDTALYLPKSWCDDPDRRAEAGVPEQVRFATKPQLATHMIEAAVTAGLPCRWAAGDEAYGNDPRLAARLRQLRLAYVLAVACSHQVITGLGVYRVDALAAELPATAWQRVSAGQGAKGHRYYDWSFIALPHATDGQGGHHWLLIRRSRRTGELAFYRCWAPEFVTLGTLVAVAGRRWKIEESFQAAKTGLGLDQHQHRRWASWHRWTTLAILAHAFLAAATADHRNRYKPVGLIPLTVNELRHLFHVLITEPARRRCDPLSWSIRRRRHQARAMTSHYARQALIEP</sequence>
<evidence type="ECO:0000259" key="1">
    <source>
        <dbReference type="Pfam" id="PF13546"/>
    </source>
</evidence>
<dbReference type="Pfam" id="PF13546">
    <property type="entry name" value="DDE_5"/>
    <property type="match status" value="1"/>
</dbReference>
<protein>
    <submittedName>
        <fullName evidence="2">SRSO17 transposase</fullName>
    </submittedName>
</protein>
<proteinExistence type="predicted"/>
<dbReference type="InterPro" id="IPR039365">
    <property type="entry name" value="IS701-like"/>
</dbReference>
<feature type="domain" description="Transposase IS701-like DDE" evidence="1">
    <location>
        <begin position="48"/>
        <end position="256"/>
    </location>
</feature>
<dbReference type="PANTHER" id="PTHR33627:SF1">
    <property type="entry name" value="TRANSPOSASE"/>
    <property type="match status" value="1"/>
</dbReference>
<dbReference type="SUPFAM" id="SSF53098">
    <property type="entry name" value="Ribonuclease H-like"/>
    <property type="match status" value="1"/>
</dbReference>
<keyword evidence="3" id="KW-1185">Reference proteome</keyword>
<dbReference type="InterPro" id="IPR012337">
    <property type="entry name" value="RNaseH-like_sf"/>
</dbReference>
<dbReference type="NCBIfam" id="NF033540">
    <property type="entry name" value="transpos_IS701"/>
    <property type="match status" value="1"/>
</dbReference>
<gene>
    <name evidence="2" type="ORF">SAMN04489832_7373</name>
</gene>
<dbReference type="PANTHER" id="PTHR33627">
    <property type="entry name" value="TRANSPOSASE"/>
    <property type="match status" value="1"/>
</dbReference>
<dbReference type="InterPro" id="IPR038721">
    <property type="entry name" value="IS701-like_DDE_dom"/>
</dbReference>
<organism evidence="2 3">
    <name type="scientific">Micromonospora cremea</name>
    <dbReference type="NCBI Taxonomy" id="709881"/>
    <lineage>
        <taxon>Bacteria</taxon>
        <taxon>Bacillati</taxon>
        <taxon>Actinomycetota</taxon>
        <taxon>Actinomycetes</taxon>
        <taxon>Micromonosporales</taxon>
        <taxon>Micromonosporaceae</taxon>
        <taxon>Micromonospora</taxon>
    </lineage>
</organism>
<accession>A0A1N6BFI7</accession>
<evidence type="ECO:0000313" key="2">
    <source>
        <dbReference type="EMBL" id="SIN45027.1"/>
    </source>
</evidence>
<dbReference type="EMBL" id="FSQT01000002">
    <property type="protein sequence ID" value="SIN45027.1"/>
    <property type="molecule type" value="Genomic_DNA"/>
</dbReference>
<name>A0A1N6BFI7_9ACTN</name>
<dbReference type="AlphaFoldDB" id="A0A1N6BFI7"/>
<dbReference type="Proteomes" id="UP000185124">
    <property type="component" value="Unassembled WGS sequence"/>
</dbReference>
<reference evidence="3" key="1">
    <citation type="submission" date="2016-12" db="EMBL/GenBank/DDBJ databases">
        <authorList>
            <person name="Varghese N."/>
            <person name="Submissions S."/>
        </authorList>
    </citation>
    <scope>NUCLEOTIDE SEQUENCE [LARGE SCALE GENOMIC DNA]</scope>
    <source>
        <strain evidence="3">DSM 45599</strain>
    </source>
</reference>